<organism evidence="7 8">
    <name type="scientific">Streptomyces montanus</name>
    <dbReference type="NCBI Taxonomy" id="2580423"/>
    <lineage>
        <taxon>Bacteria</taxon>
        <taxon>Bacillati</taxon>
        <taxon>Actinomycetota</taxon>
        <taxon>Actinomycetes</taxon>
        <taxon>Kitasatosporales</taxon>
        <taxon>Streptomycetaceae</taxon>
        <taxon>Streptomyces</taxon>
    </lineage>
</organism>
<dbReference type="RefSeq" id="WP_138043822.1">
    <property type="nucleotide sequence ID" value="NZ_VBZC01000004.1"/>
</dbReference>
<evidence type="ECO:0000256" key="5">
    <source>
        <dbReference type="ARBA" id="ARBA00023002"/>
    </source>
</evidence>
<comment type="similarity">
    <text evidence="2">Belongs to the oxygen-dependent FAD-linked oxidoreductase family.</text>
</comment>
<gene>
    <name evidence="7" type="ORF">FE633_04955</name>
</gene>
<keyword evidence="4" id="KW-0274">FAD</keyword>
<comment type="caution">
    <text evidence="7">The sequence shown here is derived from an EMBL/GenBank/DDBJ whole genome shotgun (WGS) entry which is preliminary data.</text>
</comment>
<keyword evidence="3" id="KW-0285">Flavoprotein</keyword>
<dbReference type="InterPro" id="IPR050416">
    <property type="entry name" value="FAD-linked_Oxidoreductase"/>
</dbReference>
<dbReference type="InterPro" id="IPR006094">
    <property type="entry name" value="Oxid_FAD_bind_N"/>
</dbReference>
<sequence length="456" mass="47989">MTEQVADERRPIDTAAGVTAAVTAAALPQRLTGRTVRPSDPAYERVRHGYVHRGAPALVIFPGDPADVAAALAYARSLDVPLSVRSGGHGISGRSTNDAGVVIDLSGLDRVEVLDPATRRVRAEAGARWGDVAQTLAPYGLAISSGDTGDVGVGGLVTAGGVGWFARGHGLTIDHVVAVEIVLADGEFVRADAEHHPDLFWAVRGAGGNFGIVTAVELEAYESGDVVFANLVYDARDTAGLLERWGAVLEEAPRELTSFLTLMPAQAGGPPLAHVSAVYAGDEQRAAGRALNPLGGIGPLLQQRAVLAPYPALVPVSGATHHGQGLGATRSGLLDHLTPAAARAVEDAVNSGQILMEQFRSVGGAVNDTAPEATAYAHRSQNFSLLSATVPAMEQALDSHWSRLAPHLNGMYLSFDTRRTPEVLAEAFPEPTLSRLRTLKDRYDPQNVFNQNFALR</sequence>
<keyword evidence="5" id="KW-0560">Oxidoreductase</keyword>
<evidence type="ECO:0000256" key="3">
    <source>
        <dbReference type="ARBA" id="ARBA00022630"/>
    </source>
</evidence>
<feature type="domain" description="FAD-binding PCMH-type" evidence="6">
    <location>
        <begin position="52"/>
        <end position="223"/>
    </location>
</feature>
<dbReference type="InterPro" id="IPR016169">
    <property type="entry name" value="FAD-bd_PCMH_sub2"/>
</dbReference>
<dbReference type="Gene3D" id="3.30.465.10">
    <property type="match status" value="1"/>
</dbReference>
<dbReference type="GO" id="GO:0071949">
    <property type="term" value="F:FAD binding"/>
    <property type="evidence" value="ECO:0007669"/>
    <property type="project" value="InterPro"/>
</dbReference>
<proteinExistence type="inferred from homology"/>
<dbReference type="PANTHER" id="PTHR42973">
    <property type="entry name" value="BINDING OXIDOREDUCTASE, PUTATIVE (AFU_ORTHOLOGUE AFUA_1G17690)-RELATED"/>
    <property type="match status" value="1"/>
</dbReference>
<dbReference type="PROSITE" id="PS51387">
    <property type="entry name" value="FAD_PCMH"/>
    <property type="match status" value="1"/>
</dbReference>
<dbReference type="InterPro" id="IPR016166">
    <property type="entry name" value="FAD-bd_PCMH"/>
</dbReference>
<comment type="cofactor">
    <cofactor evidence="1">
        <name>FAD</name>
        <dbReference type="ChEBI" id="CHEBI:57692"/>
    </cofactor>
</comment>
<keyword evidence="8" id="KW-1185">Reference proteome</keyword>
<reference evidence="7 8" key="1">
    <citation type="submission" date="2019-05" db="EMBL/GenBank/DDBJ databases">
        <title>Streptomyces sp. NEAU-C151, a novel actinomycete isolated from soil.</title>
        <authorList>
            <person name="Han L."/>
            <person name="Jiang H."/>
        </authorList>
    </citation>
    <scope>NUCLEOTIDE SEQUENCE [LARGE SCALE GENOMIC DNA]</scope>
    <source>
        <strain evidence="7 8">NEAU-C151</strain>
    </source>
</reference>
<accession>A0A5R9FVA1</accession>
<evidence type="ECO:0000256" key="1">
    <source>
        <dbReference type="ARBA" id="ARBA00001974"/>
    </source>
</evidence>
<dbReference type="PANTHER" id="PTHR42973:SF39">
    <property type="entry name" value="FAD-BINDING PCMH-TYPE DOMAIN-CONTAINING PROTEIN"/>
    <property type="match status" value="1"/>
</dbReference>
<dbReference type="InterPro" id="IPR036318">
    <property type="entry name" value="FAD-bd_PCMH-like_sf"/>
</dbReference>
<dbReference type="Gene3D" id="3.30.43.10">
    <property type="entry name" value="Uridine Diphospho-n-acetylenolpyruvylglucosamine Reductase, domain 2"/>
    <property type="match status" value="1"/>
</dbReference>
<evidence type="ECO:0000256" key="2">
    <source>
        <dbReference type="ARBA" id="ARBA00005466"/>
    </source>
</evidence>
<dbReference type="EMBL" id="VBZC01000004">
    <property type="protein sequence ID" value="TLS47371.1"/>
    <property type="molecule type" value="Genomic_DNA"/>
</dbReference>
<dbReference type="AlphaFoldDB" id="A0A5R9FVA1"/>
<dbReference type="PROSITE" id="PS00862">
    <property type="entry name" value="OX2_COVAL_FAD"/>
    <property type="match status" value="1"/>
</dbReference>
<evidence type="ECO:0000259" key="6">
    <source>
        <dbReference type="PROSITE" id="PS51387"/>
    </source>
</evidence>
<dbReference type="Proteomes" id="UP000305906">
    <property type="component" value="Unassembled WGS sequence"/>
</dbReference>
<dbReference type="GO" id="GO:0016491">
    <property type="term" value="F:oxidoreductase activity"/>
    <property type="evidence" value="ECO:0007669"/>
    <property type="project" value="UniProtKB-KW"/>
</dbReference>
<name>A0A5R9FVA1_9ACTN</name>
<protein>
    <submittedName>
        <fullName evidence="7">FAD-binding oxidoreductase</fullName>
    </submittedName>
</protein>
<dbReference type="Pfam" id="PF01565">
    <property type="entry name" value="FAD_binding_4"/>
    <property type="match status" value="1"/>
</dbReference>
<evidence type="ECO:0000313" key="7">
    <source>
        <dbReference type="EMBL" id="TLS47371.1"/>
    </source>
</evidence>
<evidence type="ECO:0000256" key="4">
    <source>
        <dbReference type="ARBA" id="ARBA00022827"/>
    </source>
</evidence>
<dbReference type="SUPFAM" id="SSF56176">
    <property type="entry name" value="FAD-binding/transporter-associated domain-like"/>
    <property type="match status" value="1"/>
</dbReference>
<dbReference type="InterPro" id="IPR016167">
    <property type="entry name" value="FAD-bd_PCMH_sub1"/>
</dbReference>
<dbReference type="InterPro" id="IPR006093">
    <property type="entry name" value="Oxy_OxRdtase_FAD_BS"/>
</dbReference>
<evidence type="ECO:0000313" key="8">
    <source>
        <dbReference type="Proteomes" id="UP000305906"/>
    </source>
</evidence>
<dbReference type="Gene3D" id="3.40.462.20">
    <property type="match status" value="1"/>
</dbReference>